<name>A0A699HT79_TANCI</name>
<gene>
    <name evidence="3" type="ORF">Tci_434065</name>
</gene>
<dbReference type="InterPro" id="IPR043502">
    <property type="entry name" value="DNA/RNA_pol_sf"/>
</dbReference>
<evidence type="ECO:0000259" key="2">
    <source>
        <dbReference type="Pfam" id="PF00078"/>
    </source>
</evidence>
<dbReference type="GO" id="GO:0003964">
    <property type="term" value="F:RNA-directed DNA polymerase activity"/>
    <property type="evidence" value="ECO:0007669"/>
    <property type="project" value="UniProtKB-KW"/>
</dbReference>
<feature type="domain" description="Reverse transcriptase" evidence="2">
    <location>
        <begin position="756"/>
        <end position="909"/>
    </location>
</feature>
<dbReference type="SUPFAM" id="SSF56219">
    <property type="entry name" value="DNase I-like"/>
    <property type="match status" value="1"/>
</dbReference>
<evidence type="ECO:0000256" key="1">
    <source>
        <dbReference type="SAM" id="MobiDB-lite"/>
    </source>
</evidence>
<organism evidence="3">
    <name type="scientific">Tanacetum cinerariifolium</name>
    <name type="common">Dalmatian daisy</name>
    <name type="synonym">Chrysanthemum cinerariifolium</name>
    <dbReference type="NCBI Taxonomy" id="118510"/>
    <lineage>
        <taxon>Eukaryota</taxon>
        <taxon>Viridiplantae</taxon>
        <taxon>Streptophyta</taxon>
        <taxon>Embryophyta</taxon>
        <taxon>Tracheophyta</taxon>
        <taxon>Spermatophyta</taxon>
        <taxon>Magnoliopsida</taxon>
        <taxon>eudicotyledons</taxon>
        <taxon>Gunneridae</taxon>
        <taxon>Pentapetalae</taxon>
        <taxon>asterids</taxon>
        <taxon>campanulids</taxon>
        <taxon>Asterales</taxon>
        <taxon>Asteraceae</taxon>
        <taxon>Asteroideae</taxon>
        <taxon>Anthemideae</taxon>
        <taxon>Anthemidinae</taxon>
        <taxon>Tanacetum</taxon>
    </lineage>
</organism>
<evidence type="ECO:0000313" key="3">
    <source>
        <dbReference type="EMBL" id="GEY62091.1"/>
    </source>
</evidence>
<dbReference type="Pfam" id="PF00078">
    <property type="entry name" value="RVT_1"/>
    <property type="match status" value="1"/>
</dbReference>
<dbReference type="InterPro" id="IPR036691">
    <property type="entry name" value="Endo/exonu/phosph_ase_sf"/>
</dbReference>
<feature type="region of interest" description="Disordered" evidence="1">
    <location>
        <begin position="19"/>
        <end position="53"/>
    </location>
</feature>
<dbReference type="AlphaFoldDB" id="A0A699HT79"/>
<dbReference type="PANTHER" id="PTHR33116:SF79">
    <property type="entry name" value="REVERSE TRANSCRIPTASE DOMAIN, ZINC FINGER, CCHC-TYPE-RELATED"/>
    <property type="match status" value="1"/>
</dbReference>
<proteinExistence type="predicted"/>
<reference evidence="3" key="1">
    <citation type="journal article" date="2019" name="Sci. Rep.">
        <title>Draft genome of Tanacetum cinerariifolium, the natural source of mosquito coil.</title>
        <authorList>
            <person name="Yamashiro T."/>
            <person name="Shiraishi A."/>
            <person name="Satake H."/>
            <person name="Nakayama K."/>
        </authorList>
    </citation>
    <scope>NUCLEOTIDE SEQUENCE</scope>
</reference>
<feature type="compositionally biased region" description="Basic and acidic residues" evidence="1">
    <location>
        <begin position="19"/>
        <end position="43"/>
    </location>
</feature>
<comment type="caution">
    <text evidence="3">The sequence shown here is derived from an EMBL/GenBank/DDBJ whole genome shotgun (WGS) entry which is preliminary data.</text>
</comment>
<keyword evidence="3" id="KW-0695">RNA-directed DNA polymerase</keyword>
<dbReference type="Gene3D" id="3.60.10.10">
    <property type="entry name" value="Endonuclease/exonuclease/phosphatase"/>
    <property type="match status" value="1"/>
</dbReference>
<accession>A0A699HT79</accession>
<dbReference type="CDD" id="cd01650">
    <property type="entry name" value="RT_nLTR_like"/>
    <property type="match status" value="1"/>
</dbReference>
<keyword evidence="3" id="KW-0808">Transferase</keyword>
<dbReference type="InterPro" id="IPR000477">
    <property type="entry name" value="RT_dom"/>
</dbReference>
<keyword evidence="3" id="KW-0548">Nucleotidyltransferase</keyword>
<protein>
    <submittedName>
        <fullName evidence="3">Putative RNA-directed DNA polymerase, eukaryota, reverse transcriptase zinc-binding domain protein</fullName>
    </submittedName>
</protein>
<dbReference type="PANTHER" id="PTHR33116">
    <property type="entry name" value="REVERSE TRANSCRIPTASE ZINC-BINDING DOMAIN-CONTAINING PROTEIN-RELATED-RELATED"/>
    <property type="match status" value="1"/>
</dbReference>
<sequence>MARGLGLSGLSMFSVRKDWPAGKKEGDGAKKSFDFSSPKEHTKTNGKSGEGNSYMGVLKGEKCMETEVKNSGPSIVLGDECVMSKKISNALFGRVKEFASLANLKLALGNEGFMDIVIKYMGELWVMLEFKTEESKLKFKDNVSAMSWLSQVIEASTDFEEETCFHSKRICIHMKSGKSINEEFKIIHRGKIYWIRANETLGWVPDFTDEIDDDDDVNSMDNEDVAQKPRHIDENSNGEGVPDTIFEDEDLVKSFVKGNHPDKKMDKSKDPFNIYSLLNRKNPLEKNVNVSDSSLKYPPGFTPSVRNSDEVRPENKEEVNDAYSECFENNNSKGNGNESISSGHFKVSKLPRSGGSMIGLLEEVVKVGEDMGYKIEGCISNMEEIIGSQGVEEDYFVINRGHWRLSGKKMMVIAVYAPQECKEKQSLWGYLHHVIGKWNEDVIIMGDFNEVHFKSDRFGGSHFTWCHKSATKMSKLDRFLVSESVLSVCPNINAITLERFLSDHRPILLKENYYDYGPTPFRFFHHWLEMDGFKKFVEDTWKSSPSAGSNALSILMSKLRFLKKHIREWNKVNMVCRKNAKDQLKKELEGVDSIIDSAQGNEEVINIRLGIIHQIQKCDSLDSMETAQKAKIKWAVEGDENSRFFHGIINKRRSIQSIRGVMVEGTWIDNPVNVKKEFLDHFANRFSKPGTPTTSLLLDFPNQISPYQRINLESEVTNVEIKKAVDVYEAVRYFFLHSDLPKGCNSSFITLILKIPDANLVKDFRPISLIGSIYKIIAKFLTNRLVGVLGGIINEVESAFIEDRQILDGPFILNDVISWYKRKRKQTLIFKVDFEKAYDSVRWDFLDEVLSKFGFGEKWRKWIHCCLHSSKGSIIINGSPTDEFQFGKGLKQGDPLSPFLFLLIMETLHISFQMVVKARMFQGIKVGGLVSGLKINMSKSKIMGIGVDSGRVSSAAFKLGCLVLKTSFLYLGSYVGGEMHQLQFWDDIVDHVRRRLSKWKMKMLSIGGRLTLVKSVLGSMPIFHMSMFKVPTGTLRTLESIRGKFFNGHEISIKKASWVQWNKVLAPKVNGGLGVSSLYALNRGLMFKWVWRFLSHDFTLWTRVIKAIHGDDGNIDGVPRNGVNSCWTNIINEIKVLAKKGINLMTFMRMKLGNKVSTLFWDDGCCEGGRLKDRFPRAYALETCKRITVGNKLVHPNLTHSFPRDPRGGIKQSQAEELAAMLHSVILNHS</sequence>
<dbReference type="EMBL" id="BKCJ010194261">
    <property type="protein sequence ID" value="GEY62091.1"/>
    <property type="molecule type" value="Genomic_DNA"/>
</dbReference>
<dbReference type="SUPFAM" id="SSF56672">
    <property type="entry name" value="DNA/RNA polymerases"/>
    <property type="match status" value="1"/>
</dbReference>